<comment type="caution">
    <text evidence="2">The sequence shown here is derived from an EMBL/GenBank/DDBJ whole genome shotgun (WGS) entry which is preliminary data.</text>
</comment>
<dbReference type="InterPro" id="IPR041413">
    <property type="entry name" value="MLTR_LBD"/>
</dbReference>
<keyword evidence="3" id="KW-1185">Reference proteome</keyword>
<accession>A0ABU8JB70</accession>
<sequence>MLRLSLHPAGPAPRIRNLGQWRAHLLHRLRQQIDASHDPALIALLRELQALPVAEGTPDAHAHRPLRCRCNWRSTARCLPF</sequence>
<dbReference type="EMBL" id="JBBBNY010000003">
    <property type="protein sequence ID" value="MEI7036570.1"/>
    <property type="molecule type" value="Genomic_DNA"/>
</dbReference>
<feature type="domain" description="MmyB-like transcription regulator ligand binding" evidence="1">
    <location>
        <begin position="1"/>
        <end position="64"/>
    </location>
</feature>
<dbReference type="RefSeq" id="WP_336807182.1">
    <property type="nucleotide sequence ID" value="NZ_JBBBNY010000003.1"/>
</dbReference>
<evidence type="ECO:0000313" key="3">
    <source>
        <dbReference type="Proteomes" id="UP001381174"/>
    </source>
</evidence>
<reference evidence="2 3" key="1">
    <citation type="journal article" date="2014" name="Int. J. Syst. Evol. Microbiol.">
        <title>Fulvimonas yonginensis sp. nov., isolated from greenhouse soil, and emended description of the genus Fulvimonas.</title>
        <authorList>
            <person name="Ahn J.H."/>
            <person name="Kim S.J."/>
            <person name="Weon H.Y."/>
            <person name="Hong S.B."/>
            <person name="Seok S.J."/>
            <person name="Kwon S.W."/>
        </authorList>
    </citation>
    <scope>NUCLEOTIDE SEQUENCE [LARGE SCALE GENOMIC DNA]</scope>
    <source>
        <strain evidence="2 3">KACC 16952</strain>
    </source>
</reference>
<gene>
    <name evidence="2" type="ORF">WAT24_07365</name>
</gene>
<evidence type="ECO:0000259" key="1">
    <source>
        <dbReference type="Pfam" id="PF17765"/>
    </source>
</evidence>
<name>A0ABU8JB70_9GAMM</name>
<proteinExistence type="predicted"/>
<protein>
    <recommendedName>
        <fullName evidence="1">MmyB-like transcription regulator ligand binding domain-containing protein</fullName>
    </recommendedName>
</protein>
<dbReference type="Pfam" id="PF17765">
    <property type="entry name" value="MLTR_LBD"/>
    <property type="match status" value="1"/>
</dbReference>
<organism evidence="2 3">
    <name type="scientific">Fulvimonas yonginensis</name>
    <dbReference type="NCBI Taxonomy" id="1495200"/>
    <lineage>
        <taxon>Bacteria</taxon>
        <taxon>Pseudomonadati</taxon>
        <taxon>Pseudomonadota</taxon>
        <taxon>Gammaproteobacteria</taxon>
        <taxon>Lysobacterales</taxon>
        <taxon>Rhodanobacteraceae</taxon>
        <taxon>Fulvimonas</taxon>
    </lineage>
</organism>
<evidence type="ECO:0000313" key="2">
    <source>
        <dbReference type="EMBL" id="MEI7036570.1"/>
    </source>
</evidence>
<dbReference type="Proteomes" id="UP001381174">
    <property type="component" value="Unassembled WGS sequence"/>
</dbReference>